<evidence type="ECO:0000256" key="6">
    <source>
        <dbReference type="SAM" id="MobiDB-lite"/>
    </source>
</evidence>
<comment type="similarity">
    <text evidence="2">Belongs to the plant self-incompatibility (S1) protein family.</text>
</comment>
<dbReference type="EMBL" id="LNRQ01000004">
    <property type="protein sequence ID" value="KZM96840.1"/>
    <property type="molecule type" value="Genomic_DNA"/>
</dbReference>
<evidence type="ECO:0008006" key="11">
    <source>
        <dbReference type="Google" id="ProtNLM"/>
    </source>
</evidence>
<evidence type="ECO:0000256" key="2">
    <source>
        <dbReference type="ARBA" id="ARBA00005581"/>
    </source>
</evidence>
<evidence type="ECO:0000256" key="3">
    <source>
        <dbReference type="ARBA" id="ARBA00022471"/>
    </source>
</evidence>
<dbReference type="Proteomes" id="UP000077755">
    <property type="component" value="Chromosome 4"/>
</dbReference>
<feature type="signal peptide" evidence="7">
    <location>
        <begin position="1"/>
        <end position="28"/>
    </location>
</feature>
<proteinExistence type="inferred from homology"/>
<dbReference type="AlphaFoldDB" id="A0A162A826"/>
<keyword evidence="3" id="KW-0713">Self-incompatibility</keyword>
<sequence>MKRLSSFISILLIIVTIFFLHTFPTAFAKHHKDGGHRVQEHVIKVESLSQPQPVGEPQPVVPPQPVTEPQPVAEPQPVTDSQPAVQALPQPALPSENTFEIHIINHASAGADTVNVTCNPGPPPGTPPPPTPPLGPPVPPYLLKVEEAFSWTFEYPDPSADISYSCVIDWTGHNQGLVTLFDKDSYTDAECRGDNGNHCYWAIAQDGFYFSNKDGPFPGPNWTFRWPWGL</sequence>
<reference evidence="9" key="2">
    <citation type="submission" date="2022-03" db="EMBL/GenBank/DDBJ databases">
        <title>Draft title - Genomic analysis of global carrot germplasm unveils the trajectory of domestication and the origin of high carotenoid orange carrot.</title>
        <authorList>
            <person name="Iorizzo M."/>
            <person name="Ellison S."/>
            <person name="Senalik D."/>
            <person name="Macko-Podgorni A."/>
            <person name="Grzebelus D."/>
            <person name="Bostan H."/>
            <person name="Rolling W."/>
            <person name="Curaba J."/>
            <person name="Simon P."/>
        </authorList>
    </citation>
    <scope>NUCLEOTIDE SEQUENCE</scope>
    <source>
        <tissue evidence="9">Leaf</tissue>
    </source>
</reference>
<evidence type="ECO:0000313" key="9">
    <source>
        <dbReference type="EMBL" id="WOG95578.1"/>
    </source>
</evidence>
<name>A0A162A826_DAUCS</name>
<dbReference type="GO" id="GO:0005576">
    <property type="term" value="C:extracellular region"/>
    <property type="evidence" value="ECO:0007669"/>
    <property type="project" value="UniProtKB-SubCell"/>
</dbReference>
<dbReference type="Gramene" id="KZM96840">
    <property type="protein sequence ID" value="KZM96840"/>
    <property type="gene ID" value="DCAR_015798"/>
</dbReference>
<accession>A0A162A826</accession>
<keyword evidence="4" id="KW-0964">Secreted</keyword>
<feature type="compositionally biased region" description="Pro residues" evidence="6">
    <location>
        <begin position="54"/>
        <end position="74"/>
    </location>
</feature>
<evidence type="ECO:0000313" key="10">
    <source>
        <dbReference type="Proteomes" id="UP000077755"/>
    </source>
</evidence>
<evidence type="ECO:0000256" key="5">
    <source>
        <dbReference type="ARBA" id="ARBA00022729"/>
    </source>
</evidence>
<evidence type="ECO:0000256" key="1">
    <source>
        <dbReference type="ARBA" id="ARBA00004613"/>
    </source>
</evidence>
<evidence type="ECO:0000313" key="8">
    <source>
        <dbReference type="EMBL" id="KZM96840.1"/>
    </source>
</evidence>
<reference evidence="8" key="1">
    <citation type="journal article" date="2016" name="Nat. Genet.">
        <title>A high-quality carrot genome assembly provides new insights into carotenoid accumulation and asterid genome evolution.</title>
        <authorList>
            <person name="Iorizzo M."/>
            <person name="Ellison S."/>
            <person name="Senalik D."/>
            <person name="Zeng P."/>
            <person name="Satapoomin P."/>
            <person name="Huang J."/>
            <person name="Bowman M."/>
            <person name="Iovene M."/>
            <person name="Sanseverino W."/>
            <person name="Cavagnaro P."/>
            <person name="Yildiz M."/>
            <person name="Macko-Podgorni A."/>
            <person name="Moranska E."/>
            <person name="Grzebelus E."/>
            <person name="Grzebelus D."/>
            <person name="Ashrafi H."/>
            <person name="Zheng Z."/>
            <person name="Cheng S."/>
            <person name="Spooner D."/>
            <person name="Van Deynze A."/>
            <person name="Simon P."/>
        </authorList>
    </citation>
    <scope>NUCLEOTIDE SEQUENCE [LARGE SCALE GENOMIC DNA]</scope>
    <source>
        <tissue evidence="8">Leaf</tissue>
    </source>
</reference>
<keyword evidence="10" id="KW-1185">Reference proteome</keyword>
<keyword evidence="5 7" id="KW-0732">Signal</keyword>
<feature type="compositionally biased region" description="Low complexity" evidence="6">
    <location>
        <begin position="75"/>
        <end position="85"/>
    </location>
</feature>
<dbReference type="EMBL" id="CP093346">
    <property type="protein sequence ID" value="WOG95578.1"/>
    <property type="molecule type" value="Genomic_DNA"/>
</dbReference>
<evidence type="ECO:0000256" key="7">
    <source>
        <dbReference type="SAM" id="SignalP"/>
    </source>
</evidence>
<dbReference type="InterPro" id="IPR010264">
    <property type="entry name" value="Self-incomp_S1"/>
</dbReference>
<organism evidence="8">
    <name type="scientific">Daucus carota subsp. sativus</name>
    <name type="common">Carrot</name>
    <dbReference type="NCBI Taxonomy" id="79200"/>
    <lineage>
        <taxon>Eukaryota</taxon>
        <taxon>Viridiplantae</taxon>
        <taxon>Streptophyta</taxon>
        <taxon>Embryophyta</taxon>
        <taxon>Tracheophyta</taxon>
        <taxon>Spermatophyta</taxon>
        <taxon>Magnoliopsida</taxon>
        <taxon>eudicotyledons</taxon>
        <taxon>Gunneridae</taxon>
        <taxon>Pentapetalae</taxon>
        <taxon>asterids</taxon>
        <taxon>campanulids</taxon>
        <taxon>Apiales</taxon>
        <taxon>Apiaceae</taxon>
        <taxon>Apioideae</taxon>
        <taxon>Scandiceae</taxon>
        <taxon>Daucinae</taxon>
        <taxon>Daucus</taxon>
        <taxon>Daucus sect. Daucus</taxon>
    </lineage>
</organism>
<dbReference type="GO" id="GO:0060320">
    <property type="term" value="P:rejection of self pollen"/>
    <property type="evidence" value="ECO:0007669"/>
    <property type="project" value="UniProtKB-KW"/>
</dbReference>
<dbReference type="Pfam" id="PF05938">
    <property type="entry name" value="Self-incomp_S1"/>
    <property type="match status" value="1"/>
</dbReference>
<comment type="subcellular location">
    <subcellularLocation>
        <location evidence="1">Secreted</location>
    </subcellularLocation>
</comment>
<evidence type="ECO:0000256" key="4">
    <source>
        <dbReference type="ARBA" id="ARBA00022525"/>
    </source>
</evidence>
<gene>
    <name evidence="8" type="ORF">DCAR_015798</name>
    <name evidence="9" type="ORF">DCAR_0414903</name>
</gene>
<feature type="chain" id="PRO_5007830955" description="S-protein homolog" evidence="7">
    <location>
        <begin position="29"/>
        <end position="230"/>
    </location>
</feature>
<protein>
    <recommendedName>
        <fullName evidence="11">S-protein homolog</fullName>
    </recommendedName>
</protein>
<feature type="region of interest" description="Disordered" evidence="6">
    <location>
        <begin position="49"/>
        <end position="85"/>
    </location>
</feature>